<dbReference type="EMBL" id="SOEY01000028">
    <property type="protein sequence ID" value="TFB71289.1"/>
    <property type="molecule type" value="Genomic_DNA"/>
</dbReference>
<dbReference type="RefSeq" id="WP_134503805.1">
    <property type="nucleotide sequence ID" value="NZ_SOEY01000028.1"/>
</dbReference>
<dbReference type="InterPro" id="IPR039422">
    <property type="entry name" value="MarR/SlyA-like"/>
</dbReference>
<name>A0A4V3I7X6_9MICO</name>
<organism evidence="2 3">
    <name type="scientific">Cryobacterium glaciale</name>
    <dbReference type="NCBI Taxonomy" id="1259145"/>
    <lineage>
        <taxon>Bacteria</taxon>
        <taxon>Bacillati</taxon>
        <taxon>Actinomycetota</taxon>
        <taxon>Actinomycetes</taxon>
        <taxon>Micrococcales</taxon>
        <taxon>Microbacteriaceae</taxon>
        <taxon>Cryobacterium</taxon>
    </lineage>
</organism>
<dbReference type="GO" id="GO:0003700">
    <property type="term" value="F:DNA-binding transcription factor activity"/>
    <property type="evidence" value="ECO:0007669"/>
    <property type="project" value="InterPro"/>
</dbReference>
<dbReference type="GO" id="GO:0006950">
    <property type="term" value="P:response to stress"/>
    <property type="evidence" value="ECO:0007669"/>
    <property type="project" value="TreeGrafter"/>
</dbReference>
<keyword evidence="3" id="KW-1185">Reference proteome</keyword>
<dbReference type="Proteomes" id="UP000298173">
    <property type="component" value="Unassembled WGS sequence"/>
</dbReference>
<gene>
    <name evidence="2" type="ORF">E3O06_13110</name>
</gene>
<dbReference type="Pfam" id="PF13463">
    <property type="entry name" value="HTH_27"/>
    <property type="match status" value="1"/>
</dbReference>
<dbReference type="SUPFAM" id="SSF46785">
    <property type="entry name" value="Winged helix' DNA-binding domain"/>
    <property type="match status" value="1"/>
</dbReference>
<comment type="caution">
    <text evidence="2">The sequence shown here is derived from an EMBL/GenBank/DDBJ whole genome shotgun (WGS) entry which is preliminary data.</text>
</comment>
<dbReference type="PROSITE" id="PS50995">
    <property type="entry name" value="HTH_MARR_2"/>
    <property type="match status" value="1"/>
</dbReference>
<evidence type="ECO:0000313" key="2">
    <source>
        <dbReference type="EMBL" id="TFB71289.1"/>
    </source>
</evidence>
<dbReference type="Gene3D" id="1.10.10.10">
    <property type="entry name" value="Winged helix-like DNA-binding domain superfamily/Winged helix DNA-binding domain"/>
    <property type="match status" value="1"/>
</dbReference>
<accession>A0A4V3I7X6</accession>
<dbReference type="AlphaFoldDB" id="A0A4V3I7X6"/>
<dbReference type="InterPro" id="IPR000835">
    <property type="entry name" value="HTH_MarR-typ"/>
</dbReference>
<dbReference type="InterPro" id="IPR036388">
    <property type="entry name" value="WH-like_DNA-bd_sf"/>
</dbReference>
<evidence type="ECO:0000313" key="3">
    <source>
        <dbReference type="Proteomes" id="UP000298173"/>
    </source>
</evidence>
<dbReference type="PANTHER" id="PTHR33164">
    <property type="entry name" value="TRANSCRIPTIONAL REGULATOR, MARR FAMILY"/>
    <property type="match status" value="1"/>
</dbReference>
<dbReference type="PANTHER" id="PTHR33164:SF43">
    <property type="entry name" value="HTH-TYPE TRANSCRIPTIONAL REPRESSOR YETL"/>
    <property type="match status" value="1"/>
</dbReference>
<reference evidence="2 3" key="1">
    <citation type="submission" date="2019-03" db="EMBL/GenBank/DDBJ databases">
        <title>Genomics of glacier-inhabiting Cryobacterium strains.</title>
        <authorList>
            <person name="Liu Q."/>
            <person name="Xin Y.-H."/>
        </authorList>
    </citation>
    <scope>NUCLEOTIDE SEQUENCE [LARGE SCALE GENOMIC DNA]</scope>
    <source>
        <strain evidence="2 3">HLT2-23</strain>
    </source>
</reference>
<proteinExistence type="predicted"/>
<dbReference type="SMART" id="SM00347">
    <property type="entry name" value="HTH_MARR"/>
    <property type="match status" value="1"/>
</dbReference>
<protein>
    <submittedName>
        <fullName evidence="2">MarR family transcriptional regulator</fullName>
    </submittedName>
</protein>
<sequence>MKPAEQLRFLVLAAQREGNRILLDLLRPVGVSPSQAEVIRVLADHGPLSLVDLGLLLVCETGSPSRLVDGLVAATLLERMPAVGDRRRVILSLTDAGREKEVSIREVEATLHGFIEQSLSPVEIASVNATLHKFVSGRPAGIAVVKRSAAPVRADMH</sequence>
<dbReference type="OrthoDB" id="2600321at2"/>
<evidence type="ECO:0000259" key="1">
    <source>
        <dbReference type="PROSITE" id="PS50995"/>
    </source>
</evidence>
<dbReference type="InterPro" id="IPR036390">
    <property type="entry name" value="WH_DNA-bd_sf"/>
</dbReference>
<feature type="domain" description="HTH marR-type" evidence="1">
    <location>
        <begin position="1"/>
        <end position="136"/>
    </location>
</feature>